<proteinExistence type="predicted"/>
<comment type="caution">
    <text evidence="1">The sequence shown here is derived from an EMBL/GenBank/DDBJ whole genome shotgun (WGS) entry which is preliminary data.</text>
</comment>
<accession>A0AAD5YJS3</accession>
<keyword evidence="2" id="KW-1185">Reference proteome</keyword>
<sequence length="772" mass="82983">MASSLQNASKLGDLLALLPLNTNQEQWDVIESTAQTLANELREKNVEQQSALGHTFLPQTLTSLLKGATESRAIPIEVPDPAHTIDPLIGADQNRGALLEAGFPQKVVEILEGYSDLVDPQLHIALPLSLQDLRIIKTSIGVLINLCIRHADVKNTLVTLDAAEIMLELSIPIYPPGSWLHEKSDTETTELSEIEQAEITEAWDTRAGLASWAWILIYELRDEDPKITPQLFTPDVLPLFARVFNHFVPPFPSPPPRFSSPSSQKTLIQADFQVLEEVCALLEALVMDDEEVRLALVTDFKTPLQSGGASCLSEMLNFIEHGTLPPYYGSSSDEAPDVDYSAKATSFARCKAAIVKAVVEVAGEDKSMEILWDDTSEDKEKPGGEFVDRMVQWIRTHKTLAMGESNRDDLIICATLCLANLVRKESHSIAIAHPPISLAPDLAELLEPSTDFKVQHGIIGFLKHLAQAAPNRAILGKARVLQKLAVSGVWDTGADSIETSQVSSIGVAKHMCNGNVKNAFKLILPSSSTPPDKTAFKKILALVQRSDAVAVKSEGTRVLVNVIKSLWSADLSSADETSKERKKAAMDIVANPASAAALAQLIGRSRKYPLLINEGVVALSLLSAHTGGGVLVLDSLLNPLPTEAHQGRPFHPPTSAGGLLGTPAGFEDSPVVQGPRRALDTLLYVLRGGSSGSSSITTSAPAPVVPVEIRANICGLLGHLGRKGVVSADRARDIEVMKSASKDLLEKLSADAGEPPKPIPVAARKALNGWNA</sequence>
<gene>
    <name evidence="1" type="ORF">NLI96_g4788</name>
</gene>
<dbReference type="InterPro" id="IPR040144">
    <property type="entry name" value="RAP1GDS1"/>
</dbReference>
<dbReference type="Gene3D" id="1.25.10.10">
    <property type="entry name" value="Leucine-rich Repeat Variant"/>
    <property type="match status" value="1"/>
</dbReference>
<dbReference type="PANTHER" id="PTHR10957">
    <property type="entry name" value="RAP1 GTPASE-GDP DISSOCIATION STIMULATOR 1"/>
    <property type="match status" value="1"/>
</dbReference>
<dbReference type="InterPro" id="IPR011989">
    <property type="entry name" value="ARM-like"/>
</dbReference>
<dbReference type="InterPro" id="IPR016024">
    <property type="entry name" value="ARM-type_fold"/>
</dbReference>
<protein>
    <submittedName>
        <fullName evidence="1">Uncharacterized protein</fullName>
    </submittedName>
</protein>
<evidence type="ECO:0000313" key="2">
    <source>
        <dbReference type="Proteomes" id="UP001212997"/>
    </source>
</evidence>
<dbReference type="AlphaFoldDB" id="A0AAD5YJS3"/>
<reference evidence="1" key="1">
    <citation type="submission" date="2022-07" db="EMBL/GenBank/DDBJ databases">
        <title>Genome Sequence of Physisporinus lineatus.</title>
        <authorList>
            <person name="Buettner E."/>
        </authorList>
    </citation>
    <scope>NUCLEOTIDE SEQUENCE</scope>
    <source>
        <strain evidence="1">VT162</strain>
    </source>
</reference>
<evidence type="ECO:0000313" key="1">
    <source>
        <dbReference type="EMBL" id="KAJ3485688.1"/>
    </source>
</evidence>
<dbReference type="EMBL" id="JANAWD010000145">
    <property type="protein sequence ID" value="KAJ3485688.1"/>
    <property type="molecule type" value="Genomic_DNA"/>
</dbReference>
<dbReference type="Proteomes" id="UP001212997">
    <property type="component" value="Unassembled WGS sequence"/>
</dbReference>
<organism evidence="1 2">
    <name type="scientific">Meripilus lineatus</name>
    <dbReference type="NCBI Taxonomy" id="2056292"/>
    <lineage>
        <taxon>Eukaryota</taxon>
        <taxon>Fungi</taxon>
        <taxon>Dikarya</taxon>
        <taxon>Basidiomycota</taxon>
        <taxon>Agaricomycotina</taxon>
        <taxon>Agaricomycetes</taxon>
        <taxon>Polyporales</taxon>
        <taxon>Meripilaceae</taxon>
        <taxon>Meripilus</taxon>
    </lineage>
</organism>
<dbReference type="GO" id="GO:0005085">
    <property type="term" value="F:guanyl-nucleotide exchange factor activity"/>
    <property type="evidence" value="ECO:0007669"/>
    <property type="project" value="InterPro"/>
</dbReference>
<name>A0AAD5YJS3_9APHY</name>
<dbReference type="SUPFAM" id="SSF48371">
    <property type="entry name" value="ARM repeat"/>
    <property type="match status" value="1"/>
</dbReference>